<dbReference type="InterPro" id="IPR041916">
    <property type="entry name" value="Anti_sigma_zinc_sf"/>
</dbReference>
<evidence type="ECO:0000313" key="3">
    <source>
        <dbReference type="EMBL" id="MEK0085976.1"/>
    </source>
</evidence>
<dbReference type="InterPro" id="IPR014710">
    <property type="entry name" value="RmlC-like_jellyroll"/>
</dbReference>
<feature type="region of interest" description="Disordered" evidence="1">
    <location>
        <begin position="74"/>
        <end position="99"/>
    </location>
</feature>
<organism evidence="3 4">
    <name type="scientific">Benzoatithermus flavus</name>
    <dbReference type="NCBI Taxonomy" id="3108223"/>
    <lineage>
        <taxon>Bacteria</taxon>
        <taxon>Pseudomonadati</taxon>
        <taxon>Pseudomonadota</taxon>
        <taxon>Alphaproteobacteria</taxon>
        <taxon>Geminicoccales</taxon>
        <taxon>Geminicoccaceae</taxon>
        <taxon>Benzoatithermus</taxon>
    </lineage>
</organism>
<dbReference type="RefSeq" id="WP_418161823.1">
    <property type="nucleotide sequence ID" value="NZ_JBBLZC010000039.1"/>
</dbReference>
<dbReference type="InterPro" id="IPR011051">
    <property type="entry name" value="RmlC_Cupin_sf"/>
</dbReference>
<evidence type="ECO:0000256" key="1">
    <source>
        <dbReference type="SAM" id="MobiDB-lite"/>
    </source>
</evidence>
<proteinExistence type="predicted"/>
<dbReference type="InterPro" id="IPR025979">
    <property type="entry name" value="ChrR-like_cupin_dom"/>
</dbReference>
<protein>
    <submittedName>
        <fullName evidence="3">ChrR family anti-sigma-E factor</fullName>
    </submittedName>
</protein>
<feature type="domain" description="ChrR-like cupin" evidence="2">
    <location>
        <begin position="126"/>
        <end position="196"/>
    </location>
</feature>
<dbReference type="Gene3D" id="2.60.120.10">
    <property type="entry name" value="Jelly Rolls"/>
    <property type="match status" value="1"/>
</dbReference>
<dbReference type="Proteomes" id="UP001375743">
    <property type="component" value="Unassembled WGS sequence"/>
</dbReference>
<name>A0ABU8XY52_9PROT</name>
<reference evidence="3 4" key="1">
    <citation type="submission" date="2024-01" db="EMBL/GenBank/DDBJ databases">
        <title>Multi-omics insights into the function and evolution of sodium benzoate biodegradation pathways in Benzoatithermus flavus gen. nov., sp. nov. from hot spring.</title>
        <authorList>
            <person name="Hu C.-J."/>
            <person name="Li W.-J."/>
        </authorList>
    </citation>
    <scope>NUCLEOTIDE SEQUENCE [LARGE SCALE GENOMIC DNA]</scope>
    <source>
        <strain evidence="3 4">SYSU G07066</strain>
    </source>
</reference>
<comment type="caution">
    <text evidence="3">The sequence shown here is derived from an EMBL/GenBank/DDBJ whole genome shotgun (WGS) entry which is preliminary data.</text>
</comment>
<keyword evidence="4" id="KW-1185">Reference proteome</keyword>
<accession>A0ABU8XY52</accession>
<dbReference type="CDD" id="cd20301">
    <property type="entry name" value="cupin_ChrR"/>
    <property type="match status" value="1"/>
</dbReference>
<dbReference type="SUPFAM" id="SSF51182">
    <property type="entry name" value="RmlC-like cupins"/>
    <property type="match status" value="1"/>
</dbReference>
<dbReference type="Gene3D" id="1.10.10.1320">
    <property type="entry name" value="Anti-sigma factor, zinc-finger domain"/>
    <property type="match status" value="1"/>
</dbReference>
<gene>
    <name evidence="3" type="ORF">U1T56_22705</name>
</gene>
<evidence type="ECO:0000259" key="2">
    <source>
        <dbReference type="Pfam" id="PF12973"/>
    </source>
</evidence>
<dbReference type="InterPro" id="IPR012807">
    <property type="entry name" value="Anti-sigma_ChrR"/>
</dbReference>
<evidence type="ECO:0000313" key="4">
    <source>
        <dbReference type="Proteomes" id="UP001375743"/>
    </source>
</evidence>
<sequence>MSGHPSVDELLMAHAAGRLPEPVALAVATHLALCPAARSRYAAYEALGGMFLETLPPATLAEDAWERLLSRLDTTGAGEPEEQPRRDDPATTYHRLPRPLRDYLPGPLETLRWRRYGGVAEAELTLRTPGYRTTLVRVRAGRAVPQHTHEGNELTVVLEGAFHDERGRYQRGDLVIADGSVDHMPVADESGDCLCLAVTDAPLRLTGMLGRFLNPFVRI</sequence>
<dbReference type="Pfam" id="PF12973">
    <property type="entry name" value="Cupin_7"/>
    <property type="match status" value="1"/>
</dbReference>
<dbReference type="EMBL" id="JBBLZC010000039">
    <property type="protein sequence ID" value="MEK0085976.1"/>
    <property type="molecule type" value="Genomic_DNA"/>
</dbReference>
<dbReference type="NCBIfam" id="TIGR02451">
    <property type="entry name" value="anti_sig_ChrR"/>
    <property type="match status" value="1"/>
</dbReference>